<gene>
    <name evidence="2" type="ORF">C1C91_11755</name>
    <name evidence="3" type="ORF">N5I20_02405</name>
    <name evidence="4" type="ORF">OJY61_06370</name>
    <name evidence="5" type="ORF">P5S46_02935</name>
</gene>
<dbReference type="InterPro" id="IPR052512">
    <property type="entry name" value="4CMD/NDH-1_regulator"/>
</dbReference>
<accession>A0A3N9Y6X1</accession>
<dbReference type="Proteomes" id="UP001161704">
    <property type="component" value="Unassembled WGS sequence"/>
</dbReference>
<organism evidence="3 6">
    <name type="scientific">Aeromonas caviae</name>
    <name type="common">Aeromonas punctata</name>
    <dbReference type="NCBI Taxonomy" id="648"/>
    <lineage>
        <taxon>Bacteria</taxon>
        <taxon>Pseudomonadati</taxon>
        <taxon>Pseudomonadota</taxon>
        <taxon>Gammaproteobacteria</taxon>
        <taxon>Aeromonadales</taxon>
        <taxon>Aeromonadaceae</taxon>
        <taxon>Aeromonas</taxon>
    </lineage>
</organism>
<feature type="domain" description="Carboxymuconolactone decarboxylase-like" evidence="1">
    <location>
        <begin position="16"/>
        <end position="97"/>
    </location>
</feature>
<dbReference type="InterPro" id="IPR003779">
    <property type="entry name" value="CMD-like"/>
</dbReference>
<name>A0A3N9Y6X1_AERCA</name>
<dbReference type="InterPro" id="IPR029032">
    <property type="entry name" value="AhpD-like"/>
</dbReference>
<evidence type="ECO:0000313" key="4">
    <source>
        <dbReference type="EMBL" id="UZC87551.2"/>
    </source>
</evidence>
<evidence type="ECO:0000313" key="6">
    <source>
        <dbReference type="Proteomes" id="UP001161704"/>
    </source>
</evidence>
<reference evidence="3" key="2">
    <citation type="submission" date="2022-09" db="EMBL/GenBank/DDBJ databases">
        <title>Intensive care unit water sources are persistently colonized with multi-drug resistant bacteria and are the site of extensive horizontal gene transfer of antibiotic resistance genes.</title>
        <authorList>
            <person name="Diorio-Toth L."/>
        </authorList>
    </citation>
    <scope>NUCLEOTIDE SEQUENCE</scope>
    <source>
        <strain evidence="3">GD03710</strain>
    </source>
</reference>
<reference evidence="4" key="4">
    <citation type="submission" date="2023-04" db="EMBL/GenBank/DDBJ databases">
        <title>Whole Genome Sequence of Multi-drug resistant Aeromonas caviae as a gut pathogen in newborn.</title>
        <authorList>
            <person name="Jadhav S.V."/>
            <person name="Saroj S.D."/>
            <person name="Saha U.B."/>
            <person name="Sen S."/>
            <person name="Kher A."/>
        </authorList>
    </citation>
    <scope>NUCLEOTIDE SEQUENCE</scope>
    <source>
        <strain evidence="4">SVJ23</strain>
    </source>
</reference>
<dbReference type="PANTHER" id="PTHR33570">
    <property type="entry name" value="4-CARBOXYMUCONOLACTONE DECARBOXYLASE FAMILY PROTEIN"/>
    <property type="match status" value="1"/>
</dbReference>
<dbReference type="GO" id="GO:0051920">
    <property type="term" value="F:peroxiredoxin activity"/>
    <property type="evidence" value="ECO:0007669"/>
    <property type="project" value="InterPro"/>
</dbReference>
<dbReference type="AlphaFoldDB" id="A0A3N9Y6X1"/>
<dbReference type="Proteomes" id="UP001163285">
    <property type="component" value="Chromosome"/>
</dbReference>
<dbReference type="PANTHER" id="PTHR33570:SF9">
    <property type="entry name" value="BLL4600 PROTEIN"/>
    <property type="match status" value="1"/>
</dbReference>
<dbReference type="RefSeq" id="WP_045522042.1">
    <property type="nucleotide sequence ID" value="NZ_AP019195.1"/>
</dbReference>
<dbReference type="Proteomes" id="UP000266778">
    <property type="component" value="Chromosome"/>
</dbReference>
<dbReference type="SUPFAM" id="SSF69118">
    <property type="entry name" value="AhpD-like"/>
    <property type="match status" value="1"/>
</dbReference>
<dbReference type="Gene3D" id="1.20.1290.10">
    <property type="entry name" value="AhpD-like"/>
    <property type="match status" value="1"/>
</dbReference>
<reference evidence="2" key="1">
    <citation type="journal article" date="2019" name="J Environ">
        <title>Genetic characterization and potential molecular dissemination mechanism of tet (31) gene in Aeromonas caviae from an oxytetracycline wastewater treatment system.</title>
        <authorList>
            <person name="Shi Y."/>
            <person name="Tian Z."/>
            <person name="Leclercq S.O."/>
            <person name="Zhang H."/>
            <person name="Yang M."/>
            <person name="Zhang Y."/>
        </authorList>
    </citation>
    <scope>NUCLEOTIDE SEQUENCE</scope>
    <source>
        <strain evidence="2">T25-39</strain>
    </source>
</reference>
<evidence type="ECO:0000313" key="2">
    <source>
        <dbReference type="EMBL" id="AXB05571.1"/>
    </source>
</evidence>
<proteinExistence type="predicted"/>
<sequence length="108" mass="12005">MTPDVPDRAALAQLAPRLARLAEETLFGDIWQRPTLSARERSLITLAILASLGRVQQLPWHIAFARQNGLSRDELEELFTHLAFYAGLPAAVTAVGYLPPREEVTPCR</sequence>
<dbReference type="Pfam" id="PF02627">
    <property type="entry name" value="CMD"/>
    <property type="match status" value="1"/>
</dbReference>
<reference evidence="5" key="3">
    <citation type="submission" date="2023-03" db="EMBL/GenBank/DDBJ databases">
        <title>Aeromonas caviae strain AC1520.</title>
        <authorList>
            <person name="Xie T."/>
            <person name="Zhang Q."/>
            <person name="Deng J."/>
            <person name="Li X."/>
        </authorList>
    </citation>
    <scope>NUCLEOTIDE SEQUENCE</scope>
    <source>
        <strain evidence="5">AC1520</strain>
    </source>
</reference>
<protein>
    <submittedName>
        <fullName evidence="3">Carboxymuconolactone decarboxylase family protein</fullName>
    </submittedName>
</protein>
<dbReference type="Proteomes" id="UP001218423">
    <property type="component" value="Chromosome"/>
</dbReference>
<dbReference type="KEGG" id="acav:VI35_03050"/>
<dbReference type="EMBL" id="CP120942">
    <property type="protein sequence ID" value="WFF98573.1"/>
    <property type="molecule type" value="Genomic_DNA"/>
</dbReference>
<evidence type="ECO:0000313" key="3">
    <source>
        <dbReference type="EMBL" id="MDH1503914.1"/>
    </source>
</evidence>
<dbReference type="EMBL" id="CP110176">
    <property type="protein sequence ID" value="UZC87551.2"/>
    <property type="molecule type" value="Genomic_DNA"/>
</dbReference>
<dbReference type="EMBL" id="JAOCIZ010000006">
    <property type="protein sequence ID" value="MDH1503914.1"/>
    <property type="molecule type" value="Genomic_DNA"/>
</dbReference>
<dbReference type="EMBL" id="CP025706">
    <property type="protein sequence ID" value="AXB05571.1"/>
    <property type="molecule type" value="Genomic_DNA"/>
</dbReference>
<evidence type="ECO:0000259" key="1">
    <source>
        <dbReference type="Pfam" id="PF02627"/>
    </source>
</evidence>
<evidence type="ECO:0000313" key="5">
    <source>
        <dbReference type="EMBL" id="WFF98573.1"/>
    </source>
</evidence>